<sequence length="253" mass="28688">MRQSGTVLRLVSRHVSQSRLLYGFSSSAFSSENKSKLGLLSERRFFAVIRDALILQEGSSGQKGQKLSPLHHAKIQHPRGFLGVADGDEDSGLCRHYEETRIIGYSPQQLFSVVAAVDLYEDFVPWCQRSTILCKNDEFLEAELEIGFKFFVEQYISHVELKHPKLIKTSVSQSKLFDFLNNIWEFHPGPVPGSCKLHVVVDFQFRSPLYRRVANLFFDEVVAQLVSSFEDRCRTVYGPSTNIIASTCMSQAT</sequence>
<dbReference type="EMBL" id="CM055111">
    <property type="protein sequence ID" value="KAJ7519960.1"/>
    <property type="molecule type" value="Genomic_DNA"/>
</dbReference>
<evidence type="ECO:0000313" key="2">
    <source>
        <dbReference type="Proteomes" id="UP001162992"/>
    </source>
</evidence>
<reference evidence="2" key="1">
    <citation type="journal article" date="2024" name="Proc. Natl. Acad. Sci. U.S.A.">
        <title>Extraordinary preservation of gene collinearity over three hundred million years revealed in homosporous lycophytes.</title>
        <authorList>
            <person name="Li C."/>
            <person name="Wickell D."/>
            <person name="Kuo L.Y."/>
            <person name="Chen X."/>
            <person name="Nie B."/>
            <person name="Liao X."/>
            <person name="Peng D."/>
            <person name="Ji J."/>
            <person name="Jenkins J."/>
            <person name="Williams M."/>
            <person name="Shu S."/>
            <person name="Plott C."/>
            <person name="Barry K."/>
            <person name="Rajasekar S."/>
            <person name="Grimwood J."/>
            <person name="Han X."/>
            <person name="Sun S."/>
            <person name="Hou Z."/>
            <person name="He W."/>
            <person name="Dai G."/>
            <person name="Sun C."/>
            <person name="Schmutz J."/>
            <person name="Leebens-Mack J.H."/>
            <person name="Li F.W."/>
            <person name="Wang L."/>
        </authorList>
    </citation>
    <scope>NUCLEOTIDE SEQUENCE [LARGE SCALE GENOMIC DNA]</scope>
    <source>
        <strain evidence="2">cv. PW_Plant_1</strain>
    </source>
</reference>
<proteinExistence type="predicted"/>
<gene>
    <name evidence="1" type="ORF">O6H91_20G061400</name>
</gene>
<evidence type="ECO:0000313" key="1">
    <source>
        <dbReference type="EMBL" id="KAJ7519960.1"/>
    </source>
</evidence>
<keyword evidence="2" id="KW-1185">Reference proteome</keyword>
<protein>
    <submittedName>
        <fullName evidence="1">Uncharacterized protein</fullName>
    </submittedName>
</protein>
<dbReference type="Proteomes" id="UP001162992">
    <property type="component" value="Chromosome 20"/>
</dbReference>
<accession>A0ACC2AR57</accession>
<name>A0ACC2AR57_DIPCM</name>
<comment type="caution">
    <text evidence="1">The sequence shown here is derived from an EMBL/GenBank/DDBJ whole genome shotgun (WGS) entry which is preliminary data.</text>
</comment>
<organism evidence="1 2">
    <name type="scientific">Diphasiastrum complanatum</name>
    <name type="common">Issler's clubmoss</name>
    <name type="synonym">Lycopodium complanatum</name>
    <dbReference type="NCBI Taxonomy" id="34168"/>
    <lineage>
        <taxon>Eukaryota</taxon>
        <taxon>Viridiplantae</taxon>
        <taxon>Streptophyta</taxon>
        <taxon>Embryophyta</taxon>
        <taxon>Tracheophyta</taxon>
        <taxon>Lycopodiopsida</taxon>
        <taxon>Lycopodiales</taxon>
        <taxon>Lycopodiaceae</taxon>
        <taxon>Lycopodioideae</taxon>
        <taxon>Diphasiastrum</taxon>
    </lineage>
</organism>